<feature type="domain" description="RecX second three-helical" evidence="5">
    <location>
        <begin position="58"/>
        <end position="94"/>
    </location>
</feature>
<dbReference type="PANTHER" id="PTHR33602:SF1">
    <property type="entry name" value="REGULATORY PROTEIN RECX FAMILY PROTEIN"/>
    <property type="match status" value="1"/>
</dbReference>
<dbReference type="InterPro" id="IPR036388">
    <property type="entry name" value="WH-like_DNA-bd_sf"/>
</dbReference>
<name>A0ABS3M4L9_9BACT</name>
<evidence type="ECO:0000256" key="2">
    <source>
        <dbReference type="ARBA" id="ARBA00009695"/>
    </source>
</evidence>
<comment type="caution">
    <text evidence="7">The sequence shown here is derived from an EMBL/GenBank/DDBJ whole genome shotgun (WGS) entry which is preliminary data.</text>
</comment>
<comment type="similarity">
    <text evidence="2">Belongs to the RecX family.</text>
</comment>
<evidence type="ECO:0000256" key="3">
    <source>
        <dbReference type="ARBA" id="ARBA00018111"/>
    </source>
</evidence>
<dbReference type="InterPro" id="IPR003783">
    <property type="entry name" value="Regulatory_RecX"/>
</dbReference>
<evidence type="ECO:0000313" key="8">
    <source>
        <dbReference type="Proteomes" id="UP000664265"/>
    </source>
</evidence>
<dbReference type="Pfam" id="PF02631">
    <property type="entry name" value="RecX_HTH2"/>
    <property type="match status" value="1"/>
</dbReference>
<evidence type="ECO:0000313" key="7">
    <source>
        <dbReference type="EMBL" id="MBO1363112.1"/>
    </source>
</evidence>
<feature type="domain" description="RecX third three-helical" evidence="6">
    <location>
        <begin position="108"/>
        <end position="152"/>
    </location>
</feature>
<dbReference type="Pfam" id="PF21981">
    <property type="entry name" value="RecX_HTH3"/>
    <property type="match status" value="1"/>
</dbReference>
<dbReference type="EMBL" id="JAERMS010000009">
    <property type="protein sequence ID" value="MBO1363112.1"/>
    <property type="molecule type" value="Genomic_DNA"/>
</dbReference>
<evidence type="ECO:0000256" key="1">
    <source>
        <dbReference type="ARBA" id="ARBA00004496"/>
    </source>
</evidence>
<dbReference type="Proteomes" id="UP000664265">
    <property type="component" value="Unassembled WGS sequence"/>
</dbReference>
<proteinExistence type="inferred from homology"/>
<evidence type="ECO:0000256" key="4">
    <source>
        <dbReference type="ARBA" id="ARBA00022490"/>
    </source>
</evidence>
<keyword evidence="8" id="KW-1185">Reference proteome</keyword>
<accession>A0ABS3M4L9</accession>
<comment type="subcellular location">
    <subcellularLocation>
        <location evidence="1">Cytoplasm</location>
    </subcellularLocation>
</comment>
<dbReference type="InterPro" id="IPR053925">
    <property type="entry name" value="RecX_HTH_3rd"/>
</dbReference>
<protein>
    <recommendedName>
        <fullName evidence="3">Regulatory protein RecX</fullName>
    </recommendedName>
</protein>
<evidence type="ECO:0000259" key="6">
    <source>
        <dbReference type="Pfam" id="PF21981"/>
    </source>
</evidence>
<organism evidence="7 8">
    <name type="scientific">Prevotella illustrans</name>
    <dbReference type="NCBI Taxonomy" id="2800387"/>
    <lineage>
        <taxon>Bacteria</taxon>
        <taxon>Pseudomonadati</taxon>
        <taxon>Bacteroidota</taxon>
        <taxon>Bacteroidia</taxon>
        <taxon>Bacteroidales</taxon>
        <taxon>Prevotellaceae</taxon>
        <taxon>Prevotella</taxon>
    </lineage>
</organism>
<sequence length="168" mass="19925">MLKDKKMTPQQALFKLTTLCSQAEHCAAEMEEKLRKWQLDDADRAEIMAYLVKERYVDDARFARFFINDKIRFNKWGRRKVELALYQKHIPREISDPIFEEIDATAYEEVLLPMLQAKWKTIKAKSDYERSMKLIKFAMGRGFGIDIIRRCVDQITDVDAETDFMDED</sequence>
<dbReference type="PANTHER" id="PTHR33602">
    <property type="entry name" value="REGULATORY PROTEIN RECX FAMILY PROTEIN"/>
    <property type="match status" value="1"/>
</dbReference>
<dbReference type="Gene3D" id="1.10.10.10">
    <property type="entry name" value="Winged helix-like DNA-binding domain superfamily/Winged helix DNA-binding domain"/>
    <property type="match status" value="2"/>
</dbReference>
<reference evidence="7 8" key="1">
    <citation type="submission" date="2021-01" db="EMBL/GenBank/DDBJ databases">
        <title>Prevotella A2931 sp. nov.</title>
        <authorList>
            <person name="Buhl M."/>
            <person name="Oberhettinger P."/>
        </authorList>
    </citation>
    <scope>NUCLEOTIDE SEQUENCE [LARGE SCALE GENOMIC DNA]</scope>
    <source>
        <strain evidence="7 8">A2931</strain>
    </source>
</reference>
<dbReference type="InterPro" id="IPR053924">
    <property type="entry name" value="RecX_HTH_2nd"/>
</dbReference>
<gene>
    <name evidence="7" type="ORF">JHU38_04860</name>
</gene>
<keyword evidence="4" id="KW-0963">Cytoplasm</keyword>
<evidence type="ECO:0000259" key="5">
    <source>
        <dbReference type="Pfam" id="PF02631"/>
    </source>
</evidence>